<accession>E0SPL9</accession>
<organism evidence="1 2">
    <name type="scientific">Ignisphaera aggregans (strain DSM 17230 / JCM 13409 / AQ1.S1)</name>
    <dbReference type="NCBI Taxonomy" id="583356"/>
    <lineage>
        <taxon>Archaea</taxon>
        <taxon>Thermoproteota</taxon>
        <taxon>Thermoprotei</taxon>
        <taxon>Desulfurococcales</taxon>
        <taxon>Desulfurococcaceae</taxon>
        <taxon>Ignisphaera</taxon>
    </lineage>
</organism>
<keyword evidence="2" id="KW-1185">Reference proteome</keyword>
<sequence>MKYRDINIIEFRKSILSPLTRVKTYSFQPNKTLIYLDNTNSLLAHPYIQYIDSANTLIFSLAPFTLQNKNTISLYNIVLDQLSSNSIDIECDRCKAFLLNGNSILIVDNITKQPLKIAIGSYSKGIEIQDIDPSISLSLEALYPFYEFSYLTSSTNNLIYKVTFKHDSLDIKEFIKCKNIKNAVYGKNKVTICSNDPDNLLLITNGIYSTEYSIQKNTEDVKPIDIKIFTNSIYIKFDTIGGFIFKKDGDITRIGLSREFEPLGIFEDGNIIGITHDTLSIVNIEKNSITTIAKINTNNLIDLYIDEYNNRISATYKDHITLFDINEKPIFIEIPCIKPLHSIPIDNYLIVFLQNEIRIYLIDKTSNRIYFEHIATLPRNLIHCTGVSRTNIICIDRIGRFILANVEKLIKLLNSLSSIKIIRSHHSNISTVLAPDYMPITPIKFGYHQNIDYKVHRLDSFKAIIMINHEETKIKETSMEIDGVFSHINTTIKLDDNTRIIDSYRNIKILHKINVMNTEYLFLDPPLNSNTIVIPLANIRDVKVVKPSIIKISKDRNSLRCVVAIAKELKGVRFGMLMENSDNNNITDISNIVKMFSNRICIEKLDLIEAKIFCSNSIHTLKSGCIALDKCHNLLAIHLVIHIDGNSIEIPLPLDKFVKARNIYYEDKPSLNLLHTNEFIITIPTTCISIDNPMIIFEENSIIFSIRLTNKCNNIYINILTSKNNSYLLSPQESKAINIKIDINTLIRGYEYLAIIEPGGNKILLFNIPLDYIIALSTKTALKMLNLLGLKH</sequence>
<dbReference type="STRING" id="583356.Igag_1269"/>
<dbReference type="EMBL" id="CP002098">
    <property type="protein sequence ID" value="ADM28075.1"/>
    <property type="molecule type" value="Genomic_DNA"/>
</dbReference>
<dbReference type="Proteomes" id="UP000001304">
    <property type="component" value="Chromosome"/>
</dbReference>
<evidence type="ECO:0000313" key="2">
    <source>
        <dbReference type="Proteomes" id="UP000001304"/>
    </source>
</evidence>
<evidence type="ECO:0000313" key="1">
    <source>
        <dbReference type="EMBL" id="ADM28075.1"/>
    </source>
</evidence>
<dbReference type="BioCyc" id="IAGG583356:GHAH-1251-MONOMER"/>
<dbReference type="KEGG" id="iag:Igag_1269"/>
<dbReference type="AlphaFoldDB" id="E0SPL9"/>
<protein>
    <submittedName>
        <fullName evidence="1">Uncharacterized protein</fullName>
    </submittedName>
</protein>
<proteinExistence type="predicted"/>
<name>E0SPL9_IGNAA</name>
<gene>
    <name evidence="1" type="ordered locus">Igag_1269</name>
</gene>
<reference evidence="1 2" key="1">
    <citation type="journal article" date="2010" name="Stand. Genomic Sci.">
        <title>Complete genome sequence of Ignisphaera aggregans type strain (AQ1.S1).</title>
        <authorList>
            <person name="Goker M."/>
            <person name="Held B."/>
            <person name="Lapidus A."/>
            <person name="Nolan M."/>
            <person name="Spring S."/>
            <person name="Yasawong M."/>
            <person name="Lucas S."/>
            <person name="Glavina Del Rio T."/>
            <person name="Tice H."/>
            <person name="Cheng J.F."/>
            <person name="Goodwin L."/>
            <person name="Tapia R."/>
            <person name="Pitluck S."/>
            <person name="Liolios K."/>
            <person name="Ivanova N."/>
            <person name="Mavromatis K."/>
            <person name="Mikhailova N."/>
            <person name="Pati A."/>
            <person name="Chen A."/>
            <person name="Palaniappan K."/>
            <person name="Brambilla E."/>
            <person name="Land M."/>
            <person name="Hauser L."/>
            <person name="Chang Y.J."/>
            <person name="Jeffries C.D."/>
            <person name="Brettin T."/>
            <person name="Detter J.C."/>
            <person name="Han C."/>
            <person name="Rohde M."/>
            <person name="Sikorski J."/>
            <person name="Woyke T."/>
            <person name="Bristow J."/>
            <person name="Eisen J.A."/>
            <person name="Markowitz V."/>
            <person name="Hugenholtz P."/>
            <person name="Kyrpides N.C."/>
            <person name="Klenk H.P."/>
        </authorList>
    </citation>
    <scope>NUCLEOTIDE SEQUENCE [LARGE SCALE GENOMIC DNA]</scope>
    <source>
        <strain evidence="2">DSM 17230 / JCM 13409 / AQ1.S1</strain>
    </source>
</reference>
<dbReference type="HOGENOM" id="CLU_354379_0_0_2"/>